<dbReference type="OrthoDB" id="553138at2759"/>
<evidence type="ECO:0000259" key="2">
    <source>
        <dbReference type="Pfam" id="PF12499"/>
    </source>
</evidence>
<sequence>MAPYSRPRRGTAPGRSWCFAVVVALAAAAALIVVPARASAGIDLSPEDYVNPDDDVHALDSTPVVKKRAGEILTRAQFPYCRCGRGYSNNPYDLVLSSRKQLKDGRSITCYKVAQVRTCDGLTPGSRAEGCCNAMLGDFHKIEFDADPACAGSVKGVSINGKAGKAWAWVTDLGPSALFKISNLQWNASTAVGSEICYTLGGTCPSMDQLCYNEGGCNFAIFTAGLYSQTVGECCLLGSMELGANNGPGTSPSPSGAPAGGASPAPSPAPGPSPVPSPVVVAKPPPAAAKPPPPSSDGAGGGSTGSLVRVSITVSRRAAAAAPPPPPATRVRSSSRGLLQTSASPRAFDAASCGLLADLVNRRLRALRSPVGWDTPYSCSSVSAYILVAGGAWPAGTTAADLAWVYTELRSAALLAELASALGLSCEDRISVTDSLGGLQANGACGGGSSSPSPSPSPASGGASPAPATGGSSPSPSPTAGGASPSPKPSPSPATGGASPSPSTGGASPSPSPSPASGGASPAPATGGSSPSPSPTAGGASPSPKPSPSPATGGASPSPSTGGASPSPSPSPASGGASPAPATGGSSPSPSPSASGTSPAPSPSPTQARPRVVPPLRHRPQAPAHL</sequence>
<feature type="compositionally biased region" description="Low complexity" evidence="1">
    <location>
        <begin position="550"/>
        <end position="615"/>
    </location>
</feature>
<feature type="compositionally biased region" description="Pro residues" evidence="1">
    <location>
        <begin position="265"/>
        <end position="295"/>
    </location>
</feature>
<evidence type="ECO:0000313" key="3">
    <source>
        <dbReference type="EMBL" id="KAG2451855.1"/>
    </source>
</evidence>
<protein>
    <recommendedName>
        <fullName evidence="2">Pherophorin domain-containing protein</fullName>
    </recommendedName>
</protein>
<feature type="compositionally biased region" description="Low complexity" evidence="1">
    <location>
        <begin position="247"/>
        <end position="264"/>
    </location>
</feature>
<dbReference type="AlphaFoldDB" id="A0A835WQJ3"/>
<feature type="compositionally biased region" description="Low complexity" evidence="1">
    <location>
        <begin position="493"/>
        <end position="542"/>
    </location>
</feature>
<keyword evidence="4" id="KW-1185">Reference proteome</keyword>
<proteinExistence type="predicted"/>
<feature type="region of interest" description="Disordered" evidence="1">
    <location>
        <begin position="246"/>
        <end position="338"/>
    </location>
</feature>
<dbReference type="PANTHER" id="PTHR37409:SF5">
    <property type="entry name" value="CELL WALL PROTEIN AWA1-LIKE"/>
    <property type="match status" value="1"/>
</dbReference>
<gene>
    <name evidence="3" type="ORF">HYH02_003631</name>
</gene>
<feature type="compositionally biased region" description="Low complexity" evidence="1">
    <location>
        <begin position="458"/>
        <end position="485"/>
    </location>
</feature>
<dbReference type="Pfam" id="PF12499">
    <property type="entry name" value="DUF3707"/>
    <property type="match status" value="1"/>
</dbReference>
<reference evidence="3" key="1">
    <citation type="journal article" date="2020" name="bioRxiv">
        <title>Comparative genomics of Chlamydomonas.</title>
        <authorList>
            <person name="Craig R.J."/>
            <person name="Hasan A.R."/>
            <person name="Ness R.W."/>
            <person name="Keightley P.D."/>
        </authorList>
    </citation>
    <scope>NUCLEOTIDE SEQUENCE</scope>
    <source>
        <strain evidence="3">CCAP 11/173</strain>
    </source>
</reference>
<dbReference type="EMBL" id="JAEHOD010000007">
    <property type="protein sequence ID" value="KAG2451855.1"/>
    <property type="molecule type" value="Genomic_DNA"/>
</dbReference>
<name>A0A835WQJ3_9CHLO</name>
<feature type="region of interest" description="Disordered" evidence="1">
    <location>
        <begin position="443"/>
        <end position="626"/>
    </location>
</feature>
<evidence type="ECO:0000313" key="4">
    <source>
        <dbReference type="Proteomes" id="UP000613740"/>
    </source>
</evidence>
<dbReference type="Proteomes" id="UP000613740">
    <property type="component" value="Unassembled WGS sequence"/>
</dbReference>
<evidence type="ECO:0000256" key="1">
    <source>
        <dbReference type="SAM" id="MobiDB-lite"/>
    </source>
</evidence>
<feature type="domain" description="Pherophorin" evidence="2">
    <location>
        <begin position="78"/>
        <end position="235"/>
    </location>
</feature>
<accession>A0A835WQJ3</accession>
<organism evidence="3 4">
    <name type="scientific">Chlamydomonas schloesseri</name>
    <dbReference type="NCBI Taxonomy" id="2026947"/>
    <lineage>
        <taxon>Eukaryota</taxon>
        <taxon>Viridiplantae</taxon>
        <taxon>Chlorophyta</taxon>
        <taxon>core chlorophytes</taxon>
        <taxon>Chlorophyceae</taxon>
        <taxon>CS clade</taxon>
        <taxon>Chlamydomonadales</taxon>
        <taxon>Chlamydomonadaceae</taxon>
        <taxon>Chlamydomonas</taxon>
    </lineage>
</organism>
<feature type="compositionally biased region" description="Low complexity" evidence="1">
    <location>
        <begin position="305"/>
        <end position="321"/>
    </location>
</feature>
<dbReference type="PANTHER" id="PTHR37409">
    <property type="entry name" value="RIKEN CDNA D130052B06 GENE"/>
    <property type="match status" value="1"/>
</dbReference>
<comment type="caution">
    <text evidence="3">The sequence shown here is derived from an EMBL/GenBank/DDBJ whole genome shotgun (WGS) entry which is preliminary data.</text>
</comment>
<dbReference type="InterPro" id="IPR024616">
    <property type="entry name" value="Pherophorin"/>
</dbReference>